<dbReference type="InterPro" id="IPR003593">
    <property type="entry name" value="AAA+_ATPase"/>
</dbReference>
<dbReference type="Proteomes" id="UP000014115">
    <property type="component" value="Unassembled WGS sequence"/>
</dbReference>
<feature type="non-terminal residue" evidence="2">
    <location>
        <position position="650"/>
    </location>
</feature>
<name>K2KT95_9GAMM</name>
<dbReference type="EMBL" id="AMRG01000014">
    <property type="protein sequence ID" value="EKE80865.1"/>
    <property type="molecule type" value="Genomic_DNA"/>
</dbReference>
<sequence>METKLTPRERAHSRLKALIKKYQDQKDALQDGNEAKTRLLLIDEVLKALGWDESEFNPEAKSGTAGYIDYLLEYDGKPCLVVEAKKYGTTFSSNNKKTITKHEYPVSYFKQAFNASLTDAIKQSAAYCWSTGVSFALITNGAEWMLFQLIPSMGSSIEKMQGVYFGNLFSESFYFDQLWELVSKDGVSQGQPHSYLYEINYSPSPVCKLLQSEIGPLRWWESPSPAFLNEFYSEFFGEIIHGKRQKMLEHCFVGDSKLEQYKRELKSILKDSKPNFLPPESEDFDPMGGKEEIFKEVGSGRVVIITGAVGCGKTTLVNKALYEARRYKKGTTLPLLVDLINDVHKRASNAKEIILKRAREAISDKEPELRKNAALLKAFKSEIKEIREGPYAEIYDNNEERFIEDRAAALSRLIDDDELYIKRILKSKTSDNVNVVLILDNADKASEDFQEELYVTAHSLAEATGATVIITMREFTFFNNMNGFLDVRPDDKVIHLKTPDFVKLISKRLSYIEKHFDEDYRCSDWRRLYDINTFKQASQTYSSQLRENLLKNSDGSKIIEVISCAAWHNVRSFYSYLGRIHKDLGADASYWNISHLIASFSVIKELEKKPVIPNIFIPYGNDNYCYFLKLRILHYLNDGLCKYPIYNTVI</sequence>
<proteinExistence type="predicted"/>
<keyword evidence="3" id="KW-1185">Reference proteome</keyword>
<protein>
    <recommendedName>
        <fullName evidence="1">AAA+ ATPase domain-containing protein</fullName>
    </recommendedName>
</protein>
<dbReference type="GO" id="GO:0016887">
    <property type="term" value="F:ATP hydrolysis activity"/>
    <property type="evidence" value="ECO:0007669"/>
    <property type="project" value="InterPro"/>
</dbReference>
<dbReference type="Gene3D" id="3.40.50.300">
    <property type="entry name" value="P-loop containing nucleotide triphosphate hydrolases"/>
    <property type="match status" value="1"/>
</dbReference>
<dbReference type="InterPro" id="IPR027417">
    <property type="entry name" value="P-loop_NTPase"/>
</dbReference>
<gene>
    <name evidence="2" type="ORF">A10D4_10774</name>
</gene>
<accession>K2KT95</accession>
<dbReference type="InterPro" id="IPR049945">
    <property type="entry name" value="AAA_22"/>
</dbReference>
<feature type="domain" description="AAA+ ATPase" evidence="1">
    <location>
        <begin position="299"/>
        <end position="500"/>
    </location>
</feature>
<dbReference type="STRING" id="740709.A10D4_10774"/>
<dbReference type="SUPFAM" id="SSF52540">
    <property type="entry name" value="P-loop containing nucleoside triphosphate hydrolases"/>
    <property type="match status" value="1"/>
</dbReference>
<evidence type="ECO:0000313" key="3">
    <source>
        <dbReference type="Proteomes" id="UP000014115"/>
    </source>
</evidence>
<comment type="caution">
    <text evidence="2">The sequence shown here is derived from an EMBL/GenBank/DDBJ whole genome shotgun (WGS) entry which is preliminary data.</text>
</comment>
<dbReference type="Pfam" id="PF13401">
    <property type="entry name" value="AAA_22"/>
    <property type="match status" value="1"/>
</dbReference>
<dbReference type="RefSeq" id="WP_008489494.1">
    <property type="nucleotide sequence ID" value="NZ_AMRG01000014.1"/>
</dbReference>
<dbReference type="AlphaFoldDB" id="K2KT95"/>
<reference evidence="2 3" key="1">
    <citation type="journal article" date="2012" name="J. Bacteriol.">
        <title>Genome Sequence of Idiomarina xiamenensis Type Strain 10-D-4.</title>
        <authorList>
            <person name="Lai Q."/>
            <person name="Wang L."/>
            <person name="Wang W."/>
            <person name="Shao Z."/>
        </authorList>
    </citation>
    <scope>NUCLEOTIDE SEQUENCE [LARGE SCALE GENOMIC DNA]</scope>
    <source>
        <strain evidence="2 3">10-D-4</strain>
    </source>
</reference>
<dbReference type="Gene3D" id="3.90.1570.30">
    <property type="match status" value="1"/>
</dbReference>
<evidence type="ECO:0000259" key="1">
    <source>
        <dbReference type="SMART" id="SM00382"/>
    </source>
</evidence>
<dbReference type="eggNOG" id="COG2810">
    <property type="taxonomic scope" value="Bacteria"/>
</dbReference>
<evidence type="ECO:0000313" key="2">
    <source>
        <dbReference type="EMBL" id="EKE80865.1"/>
    </source>
</evidence>
<dbReference type="SMART" id="SM00382">
    <property type="entry name" value="AAA"/>
    <property type="match status" value="1"/>
</dbReference>
<organism evidence="2 3">
    <name type="scientific">Idiomarina xiamenensis 10-D-4</name>
    <dbReference type="NCBI Taxonomy" id="740709"/>
    <lineage>
        <taxon>Bacteria</taxon>
        <taxon>Pseudomonadati</taxon>
        <taxon>Pseudomonadota</taxon>
        <taxon>Gammaproteobacteria</taxon>
        <taxon>Alteromonadales</taxon>
        <taxon>Idiomarinaceae</taxon>
        <taxon>Idiomarina</taxon>
    </lineage>
</organism>